<dbReference type="KEGG" id="pto:PTO1341"/>
<dbReference type="PIRSF" id="PIRSF017269">
    <property type="entry name" value="GCD14"/>
    <property type="match status" value="1"/>
</dbReference>
<evidence type="ECO:0000256" key="5">
    <source>
        <dbReference type="PIRSR" id="PIRSR017269-1"/>
    </source>
</evidence>
<evidence type="ECO:0000256" key="3">
    <source>
        <dbReference type="ARBA" id="ARBA00022691"/>
    </source>
</evidence>
<keyword evidence="3 5" id="KW-0949">S-adenosyl-L-methionine</keyword>
<name>Q6KZC6_PICTO</name>
<dbReference type="GO" id="GO:0004719">
    <property type="term" value="F:protein-L-isoaspartate (D-aspartate) O-methyltransferase activity"/>
    <property type="evidence" value="ECO:0007669"/>
    <property type="project" value="UniProtKB-EC"/>
</dbReference>
<reference evidence="7 9" key="1">
    <citation type="journal article" date="2004" name="Proc. Natl. Acad. Sci. U.S.A.">
        <title>Genome sequence of Picrophilus torridus and its implications for life around pH 0.</title>
        <authorList>
            <person name="Futterer O."/>
            <person name="Angelov A."/>
            <person name="Liesegang H."/>
            <person name="Gottschalk G."/>
            <person name="Schleper C."/>
            <person name="Schepers B."/>
            <person name="Dock C."/>
            <person name="Antranikian G."/>
            <person name="Liebl W."/>
        </authorList>
    </citation>
    <scope>NUCLEOTIDE SEQUENCE [LARGE SCALE GENOMIC DNA]</scope>
    <source>
        <strain evidence="9">ATCC 700027 / DSM 9790 / JCM 10055 / NBRC 100828</strain>
        <strain evidence="7">DSM 9790</strain>
    </source>
</reference>
<gene>
    <name evidence="7" type="ordered locus">PTO1341</name>
    <name evidence="8" type="ORF">SAMN02745355_0919</name>
</gene>
<evidence type="ECO:0000313" key="7">
    <source>
        <dbReference type="EMBL" id="AAT43926.1"/>
    </source>
</evidence>
<dbReference type="STRING" id="263820.PTO1341"/>
<keyword evidence="10" id="KW-1185">Reference proteome</keyword>
<feature type="binding site" evidence="5">
    <location>
        <position position="157"/>
    </location>
    <ligand>
        <name>S-adenosyl-L-methionine</name>
        <dbReference type="ChEBI" id="CHEBI:59789"/>
    </ligand>
</feature>
<dbReference type="GO" id="GO:0030488">
    <property type="term" value="P:tRNA methylation"/>
    <property type="evidence" value="ECO:0007669"/>
    <property type="project" value="InterPro"/>
</dbReference>
<dbReference type="GeneID" id="2845148"/>
<organism evidence="7 9">
    <name type="scientific">Picrophilus torridus (strain ATCC 700027 / DSM 9790 / JCM 10055 / NBRC 100828 / KAW 2/3)</name>
    <dbReference type="NCBI Taxonomy" id="1122961"/>
    <lineage>
        <taxon>Archaea</taxon>
        <taxon>Methanobacteriati</taxon>
        <taxon>Thermoplasmatota</taxon>
        <taxon>Thermoplasmata</taxon>
        <taxon>Thermoplasmatales</taxon>
        <taxon>Picrophilaceae</taxon>
        <taxon>Picrophilus</taxon>
    </lineage>
</organism>
<protein>
    <submittedName>
        <fullName evidence="7">Protein-L-isoaspartate O-methyltransferase</fullName>
        <ecNumber evidence="7">2.1.1.77</ecNumber>
    </submittedName>
    <submittedName>
        <fullName evidence="8">tRNA (Adenine57-N1/adenine58-N1)-methyltransferase</fullName>
    </submittedName>
</protein>
<dbReference type="PaxDb" id="263820-PTO1341"/>
<dbReference type="GO" id="GO:0160107">
    <property type="term" value="F:tRNA (adenine(58)-N1)-methyltransferase activity"/>
    <property type="evidence" value="ECO:0007669"/>
    <property type="project" value="InterPro"/>
</dbReference>
<proteinExistence type="predicted"/>
<evidence type="ECO:0000256" key="1">
    <source>
        <dbReference type="ARBA" id="ARBA00022603"/>
    </source>
</evidence>
<dbReference type="EMBL" id="AE017261">
    <property type="protein sequence ID" value="AAT43926.1"/>
    <property type="molecule type" value="Genomic_DNA"/>
</dbReference>
<dbReference type="PANTHER" id="PTHR12133">
    <property type="entry name" value="TRNA (ADENINE(58)-N(1))-METHYLTRANSFERASE"/>
    <property type="match status" value="1"/>
</dbReference>
<dbReference type="InParanoid" id="Q6KZC6"/>
<evidence type="ECO:0000313" key="10">
    <source>
        <dbReference type="Proteomes" id="UP000192315"/>
    </source>
</evidence>
<dbReference type="EC" id="2.1.1.77" evidence="7"/>
<accession>A0A8G2FX08</accession>
<evidence type="ECO:0000256" key="4">
    <source>
        <dbReference type="ARBA" id="ARBA00022694"/>
    </source>
</evidence>
<evidence type="ECO:0000313" key="8">
    <source>
        <dbReference type="EMBL" id="SMD31001.1"/>
    </source>
</evidence>
<dbReference type="AlphaFoldDB" id="Q6KZC6"/>
<evidence type="ECO:0000313" key="9">
    <source>
        <dbReference type="Proteomes" id="UP000000438"/>
    </source>
</evidence>
<dbReference type="HOGENOM" id="CLU_025402_0_1_2"/>
<dbReference type="CDD" id="cd02440">
    <property type="entry name" value="AdoMet_MTases"/>
    <property type="match status" value="1"/>
</dbReference>
<accession>Q6KZC6</accession>
<feature type="domain" description="tRNA (adenine(58)-N(1))-methyltransferase catalytic subunit TRM61 C-terminal" evidence="6">
    <location>
        <begin position="48"/>
        <end position="220"/>
    </location>
</feature>
<dbReference type="FunCoup" id="Q6KZC6">
    <property type="interactions" value="91"/>
</dbReference>
<dbReference type="InterPro" id="IPR014816">
    <property type="entry name" value="tRNA_MeTrfase_Gcd14"/>
</dbReference>
<dbReference type="Proteomes" id="UP000192315">
    <property type="component" value="Unassembled WGS sequence"/>
</dbReference>
<dbReference type="SUPFAM" id="SSF53335">
    <property type="entry name" value="S-adenosyl-L-methionine-dependent methyltransferases"/>
    <property type="match status" value="1"/>
</dbReference>
<keyword evidence="4" id="KW-0819">tRNA processing</keyword>
<dbReference type="PANTHER" id="PTHR12133:SF1">
    <property type="entry name" value="TRNA (ADENINE(58)-N(1))-METHYLTRANSFERASE, MITOCHONDRIAL"/>
    <property type="match status" value="1"/>
</dbReference>
<dbReference type="Proteomes" id="UP000000438">
    <property type="component" value="Chromosome"/>
</dbReference>
<evidence type="ECO:0000259" key="6">
    <source>
        <dbReference type="Pfam" id="PF08704"/>
    </source>
</evidence>
<dbReference type="Pfam" id="PF08704">
    <property type="entry name" value="GCD14"/>
    <property type="match status" value="1"/>
</dbReference>
<reference evidence="8 10" key="3">
    <citation type="submission" date="2017-04" db="EMBL/GenBank/DDBJ databases">
        <authorList>
            <person name="Varghese N."/>
            <person name="Submissions S."/>
        </authorList>
    </citation>
    <scope>NUCLEOTIDE SEQUENCE [LARGE SCALE GENOMIC DNA]</scope>
    <source>
        <strain evidence="8 10">DSM 9789</strain>
    </source>
</reference>
<dbReference type="InterPro" id="IPR049470">
    <property type="entry name" value="TRM61_C"/>
</dbReference>
<reference evidence="7" key="2">
    <citation type="submission" date="2004-02" db="EMBL/GenBank/DDBJ databases">
        <authorList>
            <person name="Fuetterer O."/>
            <person name="Angelov A."/>
            <person name="Liesegang H."/>
            <person name="Gottschalk G."/>
            <person name="Schleper C."/>
            <person name="Schepers B."/>
            <person name="Dock C."/>
            <person name="Antranikian G."/>
            <person name="Liebl W."/>
        </authorList>
    </citation>
    <scope>NUCLEOTIDE SEQUENCE</scope>
    <source>
        <strain evidence="7">DSM 9790</strain>
    </source>
</reference>
<dbReference type="InterPro" id="IPR029063">
    <property type="entry name" value="SAM-dependent_MTases_sf"/>
</dbReference>
<dbReference type="PROSITE" id="PS51620">
    <property type="entry name" value="SAM_TRM61"/>
    <property type="match status" value="1"/>
</dbReference>
<keyword evidence="1 7" id="KW-0489">Methyltransferase</keyword>
<dbReference type="EMBL" id="FWYE01000002">
    <property type="protein sequence ID" value="SMD31001.1"/>
    <property type="molecule type" value="Genomic_DNA"/>
</dbReference>
<keyword evidence="2 7" id="KW-0808">Transferase</keyword>
<sequence>MYIIKHGDIIGRLYSDFAIIKNEKIKIPEYRIIEPGDIIKLKGLDFIVIDPQPAYFSYFNLRRTQSISDKDIAYILFKTGVRPGMNILEIGIGIGTMSYAILNILGNGSLTSIDINIENIKNSEKNVNELIDTGNWRIINGDIKKVQGEKYDAVIVDIPDPWNYMNLISESLKPGKYVSFYLPNFDQLEKTVISMEENGIYHEESLELIKRNIIVRENATRPDNKMIGHTAYISIGIKKSIYS</sequence>
<dbReference type="RefSeq" id="WP_011178142.1">
    <property type="nucleotide sequence ID" value="NC_005877.1"/>
</dbReference>
<evidence type="ECO:0000256" key="2">
    <source>
        <dbReference type="ARBA" id="ARBA00022679"/>
    </source>
</evidence>
<dbReference type="GO" id="GO:0031515">
    <property type="term" value="C:tRNA (m1A) methyltransferase complex"/>
    <property type="evidence" value="ECO:0007669"/>
    <property type="project" value="InterPro"/>
</dbReference>
<feature type="binding site" evidence="5">
    <location>
        <position position="142"/>
    </location>
    <ligand>
        <name>S-adenosyl-L-methionine</name>
        <dbReference type="ChEBI" id="CHEBI:59789"/>
    </ligand>
</feature>
<dbReference type="Gene3D" id="3.40.50.150">
    <property type="entry name" value="Vaccinia Virus protein VP39"/>
    <property type="match status" value="1"/>
</dbReference>
<dbReference type="OrthoDB" id="30774at2157"/>
<dbReference type="eggNOG" id="arCOG00978">
    <property type="taxonomic scope" value="Archaea"/>
</dbReference>
<feature type="binding site" evidence="5">
    <location>
        <position position="114"/>
    </location>
    <ligand>
        <name>S-adenosyl-L-methionine</name>
        <dbReference type="ChEBI" id="CHEBI:59789"/>
    </ligand>
</feature>